<dbReference type="InterPro" id="IPR037522">
    <property type="entry name" value="HD_GYP_dom"/>
</dbReference>
<feature type="domain" description="HD-GYP" evidence="2">
    <location>
        <begin position="210"/>
        <end position="406"/>
    </location>
</feature>
<evidence type="ECO:0008006" key="5">
    <source>
        <dbReference type="Google" id="ProtNLM"/>
    </source>
</evidence>
<dbReference type="PANTHER" id="PTHR43155:SF1">
    <property type="entry name" value="3'3'-CGAMP-SPECIFIC PHOSPHODIESTERASE 1"/>
    <property type="match status" value="1"/>
</dbReference>
<dbReference type="Proteomes" id="UP000231019">
    <property type="component" value="Unassembled WGS sequence"/>
</dbReference>
<dbReference type="AlphaFoldDB" id="A0A2M7FZ27"/>
<feature type="domain" description="HD" evidence="1">
    <location>
        <begin position="23"/>
        <end position="139"/>
    </location>
</feature>
<evidence type="ECO:0000259" key="1">
    <source>
        <dbReference type="PROSITE" id="PS51831"/>
    </source>
</evidence>
<dbReference type="EMBL" id="PFFQ01000065">
    <property type="protein sequence ID" value="PIW14053.1"/>
    <property type="molecule type" value="Genomic_DNA"/>
</dbReference>
<dbReference type="PROSITE" id="PS51832">
    <property type="entry name" value="HD_GYP"/>
    <property type="match status" value="1"/>
</dbReference>
<dbReference type="Pfam" id="PF13487">
    <property type="entry name" value="HD_5"/>
    <property type="match status" value="1"/>
</dbReference>
<dbReference type="PROSITE" id="PS51831">
    <property type="entry name" value="HD"/>
    <property type="match status" value="2"/>
</dbReference>
<dbReference type="Pfam" id="PF01966">
    <property type="entry name" value="HD"/>
    <property type="match status" value="1"/>
</dbReference>
<dbReference type="CDD" id="cd00077">
    <property type="entry name" value="HDc"/>
    <property type="match status" value="2"/>
</dbReference>
<feature type="domain" description="HD" evidence="1">
    <location>
        <begin position="232"/>
        <end position="354"/>
    </location>
</feature>
<proteinExistence type="predicted"/>
<evidence type="ECO:0000313" key="3">
    <source>
        <dbReference type="EMBL" id="PIW14053.1"/>
    </source>
</evidence>
<dbReference type="Gene3D" id="1.10.3210.10">
    <property type="entry name" value="Hypothetical protein af1432"/>
    <property type="match status" value="2"/>
</dbReference>
<dbReference type="NCBIfam" id="TIGR00277">
    <property type="entry name" value="HDIG"/>
    <property type="match status" value="1"/>
</dbReference>
<dbReference type="SUPFAM" id="SSF109604">
    <property type="entry name" value="HD-domain/PDEase-like"/>
    <property type="match status" value="2"/>
</dbReference>
<organism evidence="3 4">
    <name type="scientific">bacterium (Candidatus Blackallbacteria) CG17_big_fil_post_rev_8_21_14_2_50_48_46</name>
    <dbReference type="NCBI Taxonomy" id="2014261"/>
    <lineage>
        <taxon>Bacteria</taxon>
        <taxon>Candidatus Blackallbacteria</taxon>
    </lineage>
</organism>
<sequence length="410" mass="46932">MKIDFRQIVSALSDTLDLVGVDDYQHCKRVAFMATECARKLGWGQKQLDTVYHAGLLHDCGVSSTREHAHLIEELDWQNSGNHCTRGFALLEQQSVFKHLSEIVLHHHTFWERMKELPLSAETQDASNLIFLVDRVDAFAAHYAGQDLLLTRYEIQETMKKHAKRLFKPELMDVFLEISSSEFFWLTLEMRHLNLYLREMSEHHLQREMTPYEFLEVARLFAGIVDAKSPFTASHSLGVGRLAHYIGKLDKLDEHTCYLLEIAGLLHDLGKLNIPDSILEKSGPLDEKERAIMKRHSFESYQILRQIDGLEKVAEWAAFHHETLTGEGYPYGLRRNSLSREARIIAVADVFQALAQERPYRGPLPPEKILEILRDMGKKSKLDPDIIELVATDLLGCWQAATGHEPVLAA</sequence>
<evidence type="ECO:0000259" key="2">
    <source>
        <dbReference type="PROSITE" id="PS51832"/>
    </source>
</evidence>
<gene>
    <name evidence="3" type="ORF">COW36_23755</name>
</gene>
<dbReference type="InterPro" id="IPR003607">
    <property type="entry name" value="HD/PDEase_dom"/>
</dbReference>
<dbReference type="InterPro" id="IPR006675">
    <property type="entry name" value="HDIG_dom"/>
</dbReference>
<reference evidence="3 4" key="1">
    <citation type="submission" date="2017-09" db="EMBL/GenBank/DDBJ databases">
        <title>Depth-based differentiation of microbial function through sediment-hosted aquifers and enrichment of novel symbionts in the deep terrestrial subsurface.</title>
        <authorList>
            <person name="Probst A.J."/>
            <person name="Ladd B."/>
            <person name="Jarett J.K."/>
            <person name="Geller-Mcgrath D.E."/>
            <person name="Sieber C.M."/>
            <person name="Emerson J.B."/>
            <person name="Anantharaman K."/>
            <person name="Thomas B.C."/>
            <person name="Malmstrom R."/>
            <person name="Stieglmeier M."/>
            <person name="Klingl A."/>
            <person name="Woyke T."/>
            <person name="Ryan C.M."/>
            <person name="Banfield J.F."/>
        </authorList>
    </citation>
    <scope>NUCLEOTIDE SEQUENCE [LARGE SCALE GENOMIC DNA]</scope>
    <source>
        <strain evidence="3">CG17_big_fil_post_rev_8_21_14_2_50_48_46</strain>
    </source>
</reference>
<dbReference type="SMART" id="SM00471">
    <property type="entry name" value="HDc"/>
    <property type="match status" value="2"/>
</dbReference>
<dbReference type="PANTHER" id="PTHR43155">
    <property type="entry name" value="CYCLIC DI-GMP PHOSPHODIESTERASE PA4108-RELATED"/>
    <property type="match status" value="1"/>
</dbReference>
<protein>
    <recommendedName>
        <fullName evidence="5">Phosphohydrolase</fullName>
    </recommendedName>
</protein>
<dbReference type="InterPro" id="IPR006674">
    <property type="entry name" value="HD_domain"/>
</dbReference>
<comment type="caution">
    <text evidence="3">The sequence shown here is derived from an EMBL/GenBank/DDBJ whole genome shotgun (WGS) entry which is preliminary data.</text>
</comment>
<evidence type="ECO:0000313" key="4">
    <source>
        <dbReference type="Proteomes" id="UP000231019"/>
    </source>
</evidence>
<name>A0A2M7FZ27_9BACT</name>
<accession>A0A2M7FZ27</accession>